<evidence type="ECO:0000313" key="10">
    <source>
        <dbReference type="Proteomes" id="UP000248553"/>
    </source>
</evidence>
<keyword evidence="4 5" id="KW-0720">Serine protease</keyword>
<keyword evidence="3 5" id="KW-0378">Hydrolase</keyword>
<evidence type="ECO:0000256" key="4">
    <source>
        <dbReference type="ARBA" id="ARBA00022825"/>
    </source>
</evidence>
<keyword evidence="6" id="KW-0732">Signal</keyword>
<dbReference type="EMBL" id="QHKM01000004">
    <property type="protein sequence ID" value="RAK66140.1"/>
    <property type="molecule type" value="Genomic_DNA"/>
</dbReference>
<feature type="domain" description="Secretion system C-terminal sorting" evidence="8">
    <location>
        <begin position="865"/>
        <end position="936"/>
    </location>
</feature>
<reference evidence="10" key="1">
    <citation type="submission" date="2018-05" db="EMBL/GenBank/DDBJ databases">
        <authorList>
            <person name="Nie L."/>
        </authorList>
    </citation>
    <scope>NUCLEOTIDE SEQUENCE [LARGE SCALE GENOMIC DNA]</scope>
    <source>
        <strain evidence="10">NL</strain>
    </source>
</reference>
<dbReference type="GO" id="GO:0004252">
    <property type="term" value="F:serine-type endopeptidase activity"/>
    <property type="evidence" value="ECO:0007669"/>
    <property type="project" value="UniProtKB-UniRule"/>
</dbReference>
<dbReference type="Pfam" id="PF18962">
    <property type="entry name" value="Por_Secre_tail"/>
    <property type="match status" value="1"/>
</dbReference>
<feature type="domain" description="Peptidase S8/S53" evidence="7">
    <location>
        <begin position="163"/>
        <end position="426"/>
    </location>
</feature>
<feature type="chain" id="PRO_5016426547" evidence="6">
    <location>
        <begin position="23"/>
        <end position="938"/>
    </location>
</feature>
<proteinExistence type="inferred from homology"/>
<dbReference type="GO" id="GO:0006508">
    <property type="term" value="P:proteolysis"/>
    <property type="evidence" value="ECO:0007669"/>
    <property type="project" value="UniProtKB-KW"/>
</dbReference>
<keyword evidence="10" id="KW-1185">Reference proteome</keyword>
<feature type="signal peptide" evidence="6">
    <location>
        <begin position="1"/>
        <end position="22"/>
    </location>
</feature>
<evidence type="ECO:0000256" key="6">
    <source>
        <dbReference type="SAM" id="SignalP"/>
    </source>
</evidence>
<dbReference type="InterPro" id="IPR036852">
    <property type="entry name" value="Peptidase_S8/S53_dom_sf"/>
</dbReference>
<evidence type="ECO:0000256" key="1">
    <source>
        <dbReference type="ARBA" id="ARBA00011073"/>
    </source>
</evidence>
<dbReference type="Proteomes" id="UP000248553">
    <property type="component" value="Unassembled WGS sequence"/>
</dbReference>
<name>A0A328BFY6_9BACT</name>
<dbReference type="PROSITE" id="PS51892">
    <property type="entry name" value="SUBTILASE"/>
    <property type="match status" value="1"/>
</dbReference>
<comment type="similarity">
    <text evidence="1 5">Belongs to the peptidase S8 family.</text>
</comment>
<dbReference type="PANTHER" id="PTHR43806">
    <property type="entry name" value="PEPTIDASE S8"/>
    <property type="match status" value="1"/>
</dbReference>
<dbReference type="Gene3D" id="3.40.50.200">
    <property type="entry name" value="Peptidase S8/S53 domain"/>
    <property type="match status" value="1"/>
</dbReference>
<sequence>MNRLLRLLVTACVCFALAFSSAAQPSAAAGGAPSPTLPGTAVLRLAAGAQIGQLEAALRQLGASGLEQKFPRALPPSQERPGSVELRGIYQFRYAAGLPLGKVRQQLLSTGLVSYVEPLYQRAPLYQPNDPLADSTIANQAATQYYLQKTQTYRGWDLDRGDSTVVIGITDTGTRFTHQDLRGQIKLNYADPVDGIDNDNDGYVDNFRGWDTADRDNDPSVGPPYGGHGVLVAGCAVARPDNGKGLAGVGFNCRYLPLKIYPSTAAGSFGGYEAIVYAADHGCKVINVSWGGTGGKSQYEQDVINYAALNRDAVVVVAAGNANAELDFYPASYDNVISVAGVSPTDRQVLTYSYRVTLSAPGDFILTTSADHDSAYVAVGGSSFACPIVAAAAGLVRHRFPQLTAAQVAAVLRRTTDDIYAVPGNTTIAGRLGSGRLNVRRALSLGPNQQAVRIRAQRLSRPRLLPTDTARLTLTAENLLLPVQGLTLTVTSLTPELTVTSGPTTLGSLATGGTALAPVQLRVAAGTPINTRGVLRCRFTAAGGYQDDQYVTVALNPDYVVLTANDLHLTVTSRGNLGYDGTNNEIGASITYRNSPLLLSEGGLLVATGPTRVMDRLRSAPLYTTDYDFFTRQAIRMVPLTTAHQQASGTFQDSLPSLSRGRTLGVRVRQRALAYAAPAADRDYAIVEYTVRNASADTLRPLHAGLFMDWDLPAEAARNVAAWDSTRLLGYVANAAQPTAASLYAGVRLLRPDTRAVASYYALNNNAGSTAPVYFGDGFSSAEKFLTLSNRARQRTAGGSFGADVSHVVGAALGRLAPGDSVVIAFAVLAAPSLPQLQAAADAAQIRYLQVLPTRAAAAPLAWQVYPNPTTGRLRVVLPTTSPARRVELLDALGRTAGSWAVPAASNDLDLSSVAPGVYSLRLTSVGGAEVRRVVVQR</sequence>
<dbReference type="OrthoDB" id="9813435at2"/>
<protein>
    <submittedName>
        <fullName evidence="9">Serine protease</fullName>
    </submittedName>
</protein>
<evidence type="ECO:0000259" key="8">
    <source>
        <dbReference type="Pfam" id="PF18962"/>
    </source>
</evidence>
<dbReference type="InterPro" id="IPR015500">
    <property type="entry name" value="Peptidase_S8_subtilisin-rel"/>
</dbReference>
<accession>A0A328BFY6</accession>
<dbReference type="InterPro" id="IPR000209">
    <property type="entry name" value="Peptidase_S8/S53_dom"/>
</dbReference>
<feature type="active site" description="Charge relay system" evidence="5">
    <location>
        <position position="171"/>
    </location>
</feature>
<dbReference type="InterPro" id="IPR026444">
    <property type="entry name" value="Secre_tail"/>
</dbReference>
<feature type="active site" description="Charge relay system" evidence="5">
    <location>
        <position position="228"/>
    </location>
</feature>
<evidence type="ECO:0000256" key="5">
    <source>
        <dbReference type="PROSITE-ProRule" id="PRU01240"/>
    </source>
</evidence>
<dbReference type="Pfam" id="PF00082">
    <property type="entry name" value="Peptidase_S8"/>
    <property type="match status" value="1"/>
</dbReference>
<gene>
    <name evidence="9" type="ORF">DLM85_15720</name>
</gene>
<dbReference type="RefSeq" id="WP_111479050.1">
    <property type="nucleotide sequence ID" value="NZ_QHKM01000004.1"/>
</dbReference>
<evidence type="ECO:0000313" key="9">
    <source>
        <dbReference type="EMBL" id="RAK66140.1"/>
    </source>
</evidence>
<dbReference type="PRINTS" id="PR00723">
    <property type="entry name" value="SUBTILISIN"/>
</dbReference>
<dbReference type="SUPFAM" id="SSF52743">
    <property type="entry name" value="Subtilisin-like"/>
    <property type="match status" value="1"/>
</dbReference>
<comment type="caution">
    <text evidence="9">The sequence shown here is derived from an EMBL/GenBank/DDBJ whole genome shotgun (WGS) entry which is preliminary data.</text>
</comment>
<evidence type="ECO:0000256" key="3">
    <source>
        <dbReference type="ARBA" id="ARBA00022801"/>
    </source>
</evidence>
<evidence type="ECO:0000256" key="2">
    <source>
        <dbReference type="ARBA" id="ARBA00022670"/>
    </source>
</evidence>
<feature type="active site" description="Charge relay system" evidence="5">
    <location>
        <position position="383"/>
    </location>
</feature>
<dbReference type="InterPro" id="IPR050131">
    <property type="entry name" value="Peptidase_S8_subtilisin-like"/>
</dbReference>
<dbReference type="AlphaFoldDB" id="A0A328BFY6"/>
<evidence type="ECO:0000259" key="7">
    <source>
        <dbReference type="Pfam" id="PF00082"/>
    </source>
</evidence>
<dbReference type="PANTHER" id="PTHR43806:SF11">
    <property type="entry name" value="CEREVISIN-RELATED"/>
    <property type="match status" value="1"/>
</dbReference>
<dbReference type="NCBIfam" id="TIGR04183">
    <property type="entry name" value="Por_Secre_tail"/>
    <property type="match status" value="1"/>
</dbReference>
<keyword evidence="2 5" id="KW-0645">Protease</keyword>
<organism evidence="9 10">
    <name type="scientific">Hymenobacter edaphi</name>
    <dbReference type="NCBI Taxonomy" id="2211146"/>
    <lineage>
        <taxon>Bacteria</taxon>
        <taxon>Pseudomonadati</taxon>
        <taxon>Bacteroidota</taxon>
        <taxon>Cytophagia</taxon>
        <taxon>Cytophagales</taxon>
        <taxon>Hymenobacteraceae</taxon>
        <taxon>Hymenobacter</taxon>
    </lineage>
</organism>